<gene>
    <name evidence="2" type="ORF">TeGR_g10339</name>
</gene>
<proteinExistence type="predicted"/>
<keyword evidence="3" id="KW-1185">Reference proteome</keyword>
<evidence type="ECO:0000313" key="3">
    <source>
        <dbReference type="Proteomes" id="UP001165060"/>
    </source>
</evidence>
<keyword evidence="1" id="KW-0732">Signal</keyword>
<comment type="caution">
    <text evidence="2">The sequence shown here is derived from an EMBL/GenBank/DDBJ whole genome shotgun (WGS) entry which is preliminary data.</text>
</comment>
<name>A0ABQ6N5U6_9STRA</name>
<organism evidence="2 3">
    <name type="scientific">Tetraparma gracilis</name>
    <dbReference type="NCBI Taxonomy" id="2962635"/>
    <lineage>
        <taxon>Eukaryota</taxon>
        <taxon>Sar</taxon>
        <taxon>Stramenopiles</taxon>
        <taxon>Ochrophyta</taxon>
        <taxon>Bolidophyceae</taxon>
        <taxon>Parmales</taxon>
        <taxon>Triparmaceae</taxon>
        <taxon>Tetraparma</taxon>
    </lineage>
</organism>
<dbReference type="EMBL" id="BRYB01002154">
    <property type="protein sequence ID" value="GMI40431.1"/>
    <property type="molecule type" value="Genomic_DNA"/>
</dbReference>
<reference evidence="2 3" key="1">
    <citation type="journal article" date="2023" name="Commun. Biol.">
        <title>Genome analysis of Parmales, the sister group of diatoms, reveals the evolutionary specialization of diatoms from phago-mixotrophs to photoautotrophs.</title>
        <authorList>
            <person name="Ban H."/>
            <person name="Sato S."/>
            <person name="Yoshikawa S."/>
            <person name="Yamada K."/>
            <person name="Nakamura Y."/>
            <person name="Ichinomiya M."/>
            <person name="Sato N."/>
            <person name="Blanc-Mathieu R."/>
            <person name="Endo H."/>
            <person name="Kuwata A."/>
            <person name="Ogata H."/>
        </authorList>
    </citation>
    <scope>NUCLEOTIDE SEQUENCE [LARGE SCALE GENOMIC DNA]</scope>
</reference>
<evidence type="ECO:0000256" key="1">
    <source>
        <dbReference type="SAM" id="SignalP"/>
    </source>
</evidence>
<protein>
    <submittedName>
        <fullName evidence="2">Uncharacterized protein</fullName>
    </submittedName>
</protein>
<feature type="signal peptide" evidence="1">
    <location>
        <begin position="1"/>
        <end position="19"/>
    </location>
</feature>
<sequence length="660" mass="72112">MRRMLGALALLLLPSLLCGERVASPSSPSLSSGAEPKVVNGIEPWDLSQSYYPLAEAGYDPNLPPPKLPNPTIFPPTNTHLLSSTSLAILTEPTPSTTYPYHNQRLHYRICAFDHSCADQPSRAWRSVLPGESVAVSIMDADDRCGHGDNAATGDCYDVTALTPLPVLVTVSIFASTGWDDGNFTIGDTKNNTVHGTDSEPVVHQYAVEAIETGEMFLAPYYGNSGYSGNIANVDLTTAAYNRVRVHGLYTDFADFYAAGLKTINDDGTEISLSVDGTSPYEKETSLNGEDQVVIQPLEDLEADAKGYQTAFPATFDAGDRVTKSYGFFVPFFNGDSYHGHVARVKCGAMKANQTQYEWIETFRDSPADNTQTLDLTQVDPDLRGFIGGFAHGEHAYFVPFFNGNQFASKLVRVHVDTFDLASVEVLDLRDKDRRLAGYYGGFVSPVAGAGGEANAYLVPFKNVRGPVDGFNTEFTADGYKDNEVLQEQESYGGDHLTPNEHGLLVKVNLDTFLAADVEVLDLTDKDIELKGYASGFTAGNHGYLVPYSGEFGTFHGRVVRFDLTDFSLDSVEVLVATDKDPSLRGFVGGFAYGTYAVFVPYQNGRQDENPRMRKQFGKVMRVDINDFSLNGIKVLDVSTVFRKNSPDYPDANLRGFNDG</sequence>
<accession>A0ABQ6N5U6</accession>
<dbReference type="Proteomes" id="UP001165060">
    <property type="component" value="Unassembled WGS sequence"/>
</dbReference>
<feature type="chain" id="PRO_5045238090" evidence="1">
    <location>
        <begin position="20"/>
        <end position="660"/>
    </location>
</feature>
<evidence type="ECO:0000313" key="2">
    <source>
        <dbReference type="EMBL" id="GMI40431.1"/>
    </source>
</evidence>